<dbReference type="EnsemblMetazoa" id="GAUT023914-RA">
    <property type="protein sequence ID" value="GAUT023914-PA"/>
    <property type="gene ID" value="GAUT023914"/>
</dbReference>
<comment type="subcellular location">
    <subcellularLocation>
        <location evidence="1">Cytoplasm</location>
        <location evidence="1">Cytosol</location>
    </subcellularLocation>
</comment>
<dbReference type="Gene3D" id="3.90.550.10">
    <property type="entry name" value="Spore Coat Polysaccharide Biosynthesis Protein SpsA, Chain A"/>
    <property type="match status" value="1"/>
</dbReference>
<evidence type="ECO:0000313" key="12">
    <source>
        <dbReference type="EnsemblMetazoa" id="GAUT023914-PA"/>
    </source>
</evidence>
<comment type="subunit">
    <text evidence="9">Component of the translation initiation factor 2B (eIF2B) complex which is a heterodecamer of two sets of five different subunits: alpha, beta, gamma, delta and epsilon. Subunits alpha, beta and delta comprise a regulatory subcomplex and subunits epsilon and gamma comprise a catalytic subcomplex. Within the complex, the hexameric regulatory complex resides at the center, with the two heterodimeric catalytic subcomplexes bound on opposite sides.</text>
</comment>
<comment type="function">
    <text evidence="8">Acts as a component of the translation initiation factor 2B (eIF2B) complex, which catalyzes the exchange of GDP for GTP on the eukaryotic initiation factor 2 (eIF2) complex gamma subunit. Its guanine nucleotide exchange factor activity is repressed when bound to eIF2 complex phosphorylated on the alpha subunit, thereby limiting the amount of methionyl-initiator methionine tRNA available to the ribosome and consequently global translation is repressed.</text>
</comment>
<comment type="similarity">
    <text evidence="2">Belongs to the eIF-2B gamma/epsilon subunits family.</text>
</comment>
<feature type="domain" description="Mannose-1-phosphate guanyltransferase C-terminal" evidence="11">
    <location>
        <begin position="367"/>
        <end position="449"/>
    </location>
</feature>
<keyword evidence="5" id="KW-0648">Protein biosynthesis</keyword>
<dbReference type="GO" id="GO:0003743">
    <property type="term" value="F:translation initiation factor activity"/>
    <property type="evidence" value="ECO:0007669"/>
    <property type="project" value="UniProtKB-KW"/>
</dbReference>
<dbReference type="GO" id="GO:0002183">
    <property type="term" value="P:cytoplasmic translational initiation"/>
    <property type="evidence" value="ECO:0007669"/>
    <property type="project" value="TreeGrafter"/>
</dbReference>
<dbReference type="Pfam" id="PF00483">
    <property type="entry name" value="NTP_transferase"/>
    <property type="match status" value="1"/>
</dbReference>
<evidence type="ECO:0000256" key="4">
    <source>
        <dbReference type="ARBA" id="ARBA00022540"/>
    </source>
</evidence>
<sequence length="463" mass="51601">MITQEFQAIVFAAGRGSRLPEVLGDTPKCLLTVGPYPLLWYPLNLLQQHGFQEAIVIVLENEKSEIQLAMERTPPKLKLDFVCIPSDSDFGTADSLRYIQDKIKVDFLILSCDLITNANLFPLINIFRQHDAALAILLFRGGFEPDVTLPGPKSKHKPERDLIGVNPDTKRLLFLAAASDFEETVNINAHLLRKYDKMTVHSRLVDGHVYVMKKWTIEFLKKKEHFSTLKGEFLPYIVKKQMAKSGKPNMIPTTISDTQSDLGLSRKAEDSIFSLIPHANLNQQVLKTTLYNDNKSKPLYNGDLLRCYALEAAKNSLGLRVNTTLNYFAINQKLSSVWPLLCANQDLALISPSAVVNSTQTKEISAADNAKLSEKTSLHFSVFGPNCHIKPKNVINKSLIMANAVVEEGCNVENCIIGPKAIVKTGAKLKNCLIGANYIVEENSTLNTKHLIHADGFMEIDIQ</sequence>
<dbReference type="InterPro" id="IPR029044">
    <property type="entry name" value="Nucleotide-diphossugar_trans"/>
</dbReference>
<keyword evidence="4" id="KW-0396">Initiation factor</keyword>
<evidence type="ECO:0000256" key="1">
    <source>
        <dbReference type="ARBA" id="ARBA00004514"/>
    </source>
</evidence>
<dbReference type="Pfam" id="PF25087">
    <property type="entry name" value="GMPPB_C"/>
    <property type="match status" value="1"/>
</dbReference>
<accession>A0A1A9V2T3</accession>
<name>A0A1A9V2T3_GLOAU</name>
<dbReference type="Gene3D" id="2.160.10.10">
    <property type="entry name" value="Hexapeptide repeat proteins"/>
    <property type="match status" value="1"/>
</dbReference>
<dbReference type="PANTHER" id="PTHR45989:SF1">
    <property type="entry name" value="TRANSLATION INITIATION FACTOR EIF-2B SUBUNIT GAMMA"/>
    <property type="match status" value="1"/>
</dbReference>
<evidence type="ECO:0000256" key="3">
    <source>
        <dbReference type="ARBA" id="ARBA00022490"/>
    </source>
</evidence>
<dbReference type="STRING" id="7395.A0A1A9V2T3"/>
<feature type="domain" description="Nucleotidyl transferase" evidence="10">
    <location>
        <begin position="8"/>
        <end position="136"/>
    </location>
</feature>
<keyword evidence="13" id="KW-1185">Reference proteome</keyword>
<dbReference type="CDD" id="cd04652">
    <property type="entry name" value="LbH_eIF2B_gamma_C"/>
    <property type="match status" value="1"/>
</dbReference>
<evidence type="ECO:0000256" key="7">
    <source>
        <dbReference type="ARBA" id="ARBA00044229"/>
    </source>
</evidence>
<dbReference type="GO" id="GO:0005085">
    <property type="term" value="F:guanyl-nucleotide exchange factor activity"/>
    <property type="evidence" value="ECO:0007669"/>
    <property type="project" value="TreeGrafter"/>
</dbReference>
<evidence type="ECO:0000256" key="6">
    <source>
        <dbReference type="ARBA" id="ARBA00044196"/>
    </source>
</evidence>
<reference evidence="12" key="1">
    <citation type="submission" date="2020-05" db="UniProtKB">
        <authorList>
            <consortium name="EnsemblMetazoa"/>
        </authorList>
    </citation>
    <scope>IDENTIFICATION</scope>
    <source>
        <strain evidence="12">TTRI</strain>
    </source>
</reference>
<dbReference type="AlphaFoldDB" id="A0A1A9V2T3"/>
<evidence type="ECO:0000256" key="9">
    <source>
        <dbReference type="ARBA" id="ARBA00046432"/>
    </source>
</evidence>
<evidence type="ECO:0000256" key="8">
    <source>
        <dbReference type="ARBA" id="ARBA00045373"/>
    </source>
</evidence>
<dbReference type="CDD" id="cd04198">
    <property type="entry name" value="eIF-2B_gamma_N"/>
    <property type="match status" value="1"/>
</dbReference>
<dbReference type="SUPFAM" id="SSF53448">
    <property type="entry name" value="Nucleotide-diphospho-sugar transferases"/>
    <property type="match status" value="1"/>
</dbReference>
<evidence type="ECO:0000313" key="13">
    <source>
        <dbReference type="Proteomes" id="UP000078200"/>
    </source>
</evidence>
<organism evidence="12 13">
    <name type="scientific">Glossina austeni</name>
    <name type="common">Savannah tsetse fly</name>
    <dbReference type="NCBI Taxonomy" id="7395"/>
    <lineage>
        <taxon>Eukaryota</taxon>
        <taxon>Metazoa</taxon>
        <taxon>Ecdysozoa</taxon>
        <taxon>Arthropoda</taxon>
        <taxon>Hexapoda</taxon>
        <taxon>Insecta</taxon>
        <taxon>Pterygota</taxon>
        <taxon>Neoptera</taxon>
        <taxon>Endopterygota</taxon>
        <taxon>Diptera</taxon>
        <taxon>Brachycera</taxon>
        <taxon>Muscomorpha</taxon>
        <taxon>Hippoboscoidea</taxon>
        <taxon>Glossinidae</taxon>
        <taxon>Glossina</taxon>
    </lineage>
</organism>
<dbReference type="InterPro" id="IPR005835">
    <property type="entry name" value="NTP_transferase_dom"/>
</dbReference>
<protein>
    <recommendedName>
        <fullName evidence="6">Translation initiation factor eIF2B subunit gamma</fullName>
    </recommendedName>
    <alternativeName>
        <fullName evidence="7">eIF2B GDP-GTP exchange factor subunit gamma</fullName>
    </alternativeName>
</protein>
<dbReference type="VEuPathDB" id="VectorBase:GAUT023914"/>
<proteinExistence type="inferred from homology"/>
<dbReference type="GO" id="GO:0005851">
    <property type="term" value="C:eukaryotic translation initiation factor 2B complex"/>
    <property type="evidence" value="ECO:0007669"/>
    <property type="project" value="TreeGrafter"/>
</dbReference>
<evidence type="ECO:0000256" key="5">
    <source>
        <dbReference type="ARBA" id="ARBA00022917"/>
    </source>
</evidence>
<dbReference type="InterPro" id="IPR051960">
    <property type="entry name" value="eIF2B_gamma"/>
</dbReference>
<dbReference type="Proteomes" id="UP000078200">
    <property type="component" value="Unassembled WGS sequence"/>
</dbReference>
<keyword evidence="3" id="KW-0963">Cytoplasm</keyword>
<dbReference type="InterPro" id="IPR056729">
    <property type="entry name" value="GMPPB_C"/>
</dbReference>
<dbReference type="GO" id="GO:0005829">
    <property type="term" value="C:cytosol"/>
    <property type="evidence" value="ECO:0007669"/>
    <property type="project" value="UniProtKB-SubCell"/>
</dbReference>
<dbReference type="PANTHER" id="PTHR45989">
    <property type="entry name" value="TRANSLATION INITIATION FACTOR EIF-2B SUBUNIT GAMMA"/>
    <property type="match status" value="1"/>
</dbReference>
<evidence type="ECO:0000259" key="11">
    <source>
        <dbReference type="Pfam" id="PF25087"/>
    </source>
</evidence>
<evidence type="ECO:0000259" key="10">
    <source>
        <dbReference type="Pfam" id="PF00483"/>
    </source>
</evidence>
<evidence type="ECO:0000256" key="2">
    <source>
        <dbReference type="ARBA" id="ARBA00007878"/>
    </source>
</evidence>